<dbReference type="Gene3D" id="3.20.20.370">
    <property type="entry name" value="Glycoside hydrolase/deacetylase"/>
    <property type="match status" value="1"/>
</dbReference>
<name>A0A2Z2P0S7_9GAMM</name>
<proteinExistence type="predicted"/>
<reference evidence="1 2" key="1">
    <citation type="submission" date="2016-12" db="EMBL/GenBank/DDBJ databases">
        <authorList>
            <person name="Song W.-J."/>
            <person name="Kurnit D.M."/>
        </authorList>
    </citation>
    <scope>NUCLEOTIDE SEQUENCE [LARGE SCALE GENOMIC DNA]</scope>
    <source>
        <strain evidence="1 2">IMCC3135</strain>
    </source>
</reference>
<keyword evidence="2" id="KW-1185">Reference proteome</keyword>
<dbReference type="RefSeq" id="WP_088920787.1">
    <property type="nucleotide sequence ID" value="NZ_CP018632.1"/>
</dbReference>
<dbReference type="EMBL" id="CP018632">
    <property type="protein sequence ID" value="ASJ75951.1"/>
    <property type="molecule type" value="Genomic_DNA"/>
</dbReference>
<evidence type="ECO:0000313" key="1">
    <source>
        <dbReference type="EMBL" id="ASJ75951.1"/>
    </source>
</evidence>
<dbReference type="InterPro" id="IPR011330">
    <property type="entry name" value="Glyco_hydro/deAcase_b/a-brl"/>
</dbReference>
<dbReference type="SUPFAM" id="SSF88713">
    <property type="entry name" value="Glycoside hydrolase/deacetylase"/>
    <property type="match status" value="1"/>
</dbReference>
<dbReference type="OrthoDB" id="6086702at2"/>
<evidence type="ECO:0000313" key="2">
    <source>
        <dbReference type="Proteomes" id="UP000250079"/>
    </source>
</evidence>
<accession>A0A2Z2P0S7</accession>
<organism evidence="1 2">
    <name type="scientific">Granulosicoccus antarcticus IMCC3135</name>
    <dbReference type="NCBI Taxonomy" id="1192854"/>
    <lineage>
        <taxon>Bacteria</taxon>
        <taxon>Pseudomonadati</taxon>
        <taxon>Pseudomonadota</taxon>
        <taxon>Gammaproteobacteria</taxon>
        <taxon>Chromatiales</taxon>
        <taxon>Granulosicoccaceae</taxon>
        <taxon>Granulosicoccus</taxon>
    </lineage>
</organism>
<dbReference type="Proteomes" id="UP000250079">
    <property type="component" value="Chromosome"/>
</dbReference>
<gene>
    <name evidence="1" type="ORF">IMCC3135_29505</name>
</gene>
<evidence type="ECO:0008006" key="3">
    <source>
        <dbReference type="Google" id="ProtNLM"/>
    </source>
</evidence>
<dbReference type="KEGG" id="gai:IMCC3135_29505"/>
<dbReference type="InterPro" id="IPR049591">
    <property type="entry name" value="CE4_u4-like"/>
</dbReference>
<sequence length="261" mass="28395">MKTDCQQDPWSLLDEELNAWHAAGRCATLWWRDDDAVAAGPSLDRLLETCADTGLLLAVIPAPLQDSLIDSLAGTTAVRVAQHGYAHVNHAPRGMGLGAWELGLHRGEQAVLQELDVGRERLEQAFGERFLPVVVPPWNHIDPALFEPIAARGYSAVSTFGPRAGADLVPGLRCVNGHCDPIRWKTGARFAGELKIIKQLVEHLQQRRCAQVDADEPTGFVTHHIDLDAEGWAFSEKLAASICAHPGASWLPTAEVFGRGL</sequence>
<dbReference type="CDD" id="cd10928">
    <property type="entry name" value="CE4_u4"/>
    <property type="match status" value="1"/>
</dbReference>
<dbReference type="AlphaFoldDB" id="A0A2Z2P0S7"/>
<dbReference type="GO" id="GO:0005975">
    <property type="term" value="P:carbohydrate metabolic process"/>
    <property type="evidence" value="ECO:0007669"/>
    <property type="project" value="InterPro"/>
</dbReference>
<protein>
    <recommendedName>
        <fullName evidence="3">Polysaccharide deacetylase</fullName>
    </recommendedName>
</protein>